<organism evidence="3 4">
    <name type="scientific">Bizionia echini</name>
    <dbReference type="NCBI Taxonomy" id="649333"/>
    <lineage>
        <taxon>Bacteria</taxon>
        <taxon>Pseudomonadati</taxon>
        <taxon>Bacteroidota</taxon>
        <taxon>Flavobacteriia</taxon>
        <taxon>Flavobacteriales</taxon>
        <taxon>Flavobacteriaceae</taxon>
        <taxon>Bizionia</taxon>
    </lineage>
</organism>
<dbReference type="Proteomes" id="UP000198705">
    <property type="component" value="Unassembled WGS sequence"/>
</dbReference>
<reference evidence="4" key="1">
    <citation type="submission" date="2016-10" db="EMBL/GenBank/DDBJ databases">
        <authorList>
            <person name="Varghese N."/>
            <person name="Submissions S."/>
        </authorList>
    </citation>
    <scope>NUCLEOTIDE SEQUENCE [LARGE SCALE GENOMIC DNA]</scope>
    <source>
        <strain evidence="4">DSM 23925</strain>
    </source>
</reference>
<dbReference type="InterPro" id="IPR037682">
    <property type="entry name" value="TonB_C"/>
</dbReference>
<sequence>MNFSNKKEGNFLGSKPSVKKHHKHDVNLQKNATIYFQVGLILCLLFAYGLLEMRFQNVETTNPQLGVVDEPPTEFLMNSFQVYKEPIEEPVVEKKKSPTDSPELEVISNTDTSAETTDTFLSHDSSNEKPDLDAGDVHIVEVPEDPINIMLVEKVPVFPGCESATNNDQRRACLNAKVSNFVKNQFNTDKGQNIGLQGVQKIYVNFKINKNGDIEILQTRAPHDILEKEAKRVVNKLPKMIPAQHGNKKVDVLYTLPIAFQVRY</sequence>
<evidence type="ECO:0000313" key="4">
    <source>
        <dbReference type="Proteomes" id="UP000198705"/>
    </source>
</evidence>
<proteinExistence type="predicted"/>
<gene>
    <name evidence="3" type="ORF">SAMN04487989_1011052</name>
</gene>
<feature type="domain" description="TonB C-terminal" evidence="2">
    <location>
        <begin position="202"/>
        <end position="261"/>
    </location>
</feature>
<dbReference type="SUPFAM" id="SSF74653">
    <property type="entry name" value="TolA/TonB C-terminal domain"/>
    <property type="match status" value="1"/>
</dbReference>
<evidence type="ECO:0000259" key="2">
    <source>
        <dbReference type="Pfam" id="PF03544"/>
    </source>
</evidence>
<protein>
    <submittedName>
        <fullName evidence="3">Protein TonB</fullName>
    </submittedName>
</protein>
<keyword evidence="1" id="KW-0472">Membrane</keyword>
<keyword evidence="4" id="KW-1185">Reference proteome</keyword>
<dbReference type="EMBL" id="FOVN01000001">
    <property type="protein sequence ID" value="SFN53319.1"/>
    <property type="molecule type" value="Genomic_DNA"/>
</dbReference>
<keyword evidence="1" id="KW-1133">Transmembrane helix</keyword>
<dbReference type="AlphaFoldDB" id="A0A1I4ZTL4"/>
<dbReference type="OrthoDB" id="1522859at2"/>
<keyword evidence="1" id="KW-0812">Transmembrane</keyword>
<dbReference type="RefSeq" id="WP_092206554.1">
    <property type="nucleotide sequence ID" value="NZ_FOVN01000001.1"/>
</dbReference>
<evidence type="ECO:0000313" key="3">
    <source>
        <dbReference type="EMBL" id="SFN53319.1"/>
    </source>
</evidence>
<dbReference type="STRING" id="649333.SAMN04487989_1011052"/>
<dbReference type="Pfam" id="PF03544">
    <property type="entry name" value="TonB_C"/>
    <property type="match status" value="1"/>
</dbReference>
<feature type="transmembrane region" description="Helical" evidence="1">
    <location>
        <begin position="34"/>
        <end position="51"/>
    </location>
</feature>
<name>A0A1I4ZTL4_9FLAO</name>
<dbReference type="Gene3D" id="3.30.1150.10">
    <property type="match status" value="1"/>
</dbReference>
<dbReference type="GO" id="GO:0055085">
    <property type="term" value="P:transmembrane transport"/>
    <property type="evidence" value="ECO:0007669"/>
    <property type="project" value="InterPro"/>
</dbReference>
<accession>A0A1I4ZTL4</accession>
<evidence type="ECO:0000256" key="1">
    <source>
        <dbReference type="SAM" id="Phobius"/>
    </source>
</evidence>